<dbReference type="Proteomes" id="UP000032160">
    <property type="component" value="Chromosome I"/>
</dbReference>
<feature type="compositionally biased region" description="Polar residues" evidence="2">
    <location>
        <begin position="103"/>
        <end position="118"/>
    </location>
</feature>
<evidence type="ECO:0000256" key="2">
    <source>
        <dbReference type="SAM" id="MobiDB-lite"/>
    </source>
</evidence>
<accession>X5MNI6</accession>
<dbReference type="GO" id="GO:0004016">
    <property type="term" value="F:adenylate cyclase activity"/>
    <property type="evidence" value="ECO:0007669"/>
    <property type="project" value="UniProtKB-EC"/>
</dbReference>
<dbReference type="AlphaFoldDB" id="X5MNI6"/>
<gene>
    <name evidence="4" type="ORF">BN1012_Phect3093</name>
</gene>
<dbReference type="STRING" id="1458461.BN1012_Phect3093"/>
<evidence type="ECO:0000256" key="1">
    <source>
        <dbReference type="PROSITE-ProRule" id="PRU00473"/>
    </source>
</evidence>
<feature type="compositionally biased region" description="Polar residues" evidence="2">
    <location>
        <begin position="19"/>
        <end position="29"/>
    </location>
</feature>
<dbReference type="InterPro" id="IPR050330">
    <property type="entry name" value="Bact_OuterMem_StrucFunc"/>
</dbReference>
<dbReference type="PANTHER" id="PTHR30329">
    <property type="entry name" value="STATOR ELEMENT OF FLAGELLAR MOTOR COMPLEX"/>
    <property type="match status" value="1"/>
</dbReference>
<dbReference type="Gene3D" id="3.30.1330.60">
    <property type="entry name" value="OmpA-like domain"/>
    <property type="match status" value="1"/>
</dbReference>
<feature type="domain" description="OmpA-like" evidence="3">
    <location>
        <begin position="417"/>
        <end position="538"/>
    </location>
</feature>
<keyword evidence="4" id="KW-0456">Lyase</keyword>
<feature type="compositionally biased region" description="Polar residues" evidence="2">
    <location>
        <begin position="66"/>
        <end position="83"/>
    </location>
</feature>
<reference evidence="4 5" key="1">
    <citation type="journal article" date="2014" name="Front. Genet.">
        <title>Genome and metabolic network of "Candidatus Phaeomarinobacter ectocarpi" Ec32, a new candidate genus of Alphaproteobacteria frequently associated with brown algae.</title>
        <authorList>
            <person name="Dittami S.M."/>
            <person name="Barbeyron T."/>
            <person name="Boyen C."/>
            <person name="Cambefort J."/>
            <person name="Collet G."/>
            <person name="Delage L."/>
            <person name="Gobet A."/>
            <person name="Groisillier A."/>
            <person name="Leblanc C."/>
            <person name="Michel G."/>
            <person name="Scornet D."/>
            <person name="Siegel A."/>
            <person name="Tapia J.E."/>
            <person name="Tonon T."/>
        </authorList>
    </citation>
    <scope>NUCLEOTIDE SEQUENCE [LARGE SCALE GENOMIC DNA]</scope>
    <source>
        <strain evidence="4 5">Ec32</strain>
    </source>
</reference>
<dbReference type="SUPFAM" id="SSF103088">
    <property type="entry name" value="OmpA-like"/>
    <property type="match status" value="1"/>
</dbReference>
<feature type="region of interest" description="Disordered" evidence="2">
    <location>
        <begin position="1"/>
        <end position="38"/>
    </location>
</feature>
<dbReference type="PROSITE" id="PS51123">
    <property type="entry name" value="OMPA_2"/>
    <property type="match status" value="1"/>
</dbReference>
<dbReference type="CDD" id="cd07185">
    <property type="entry name" value="OmpA_C-like"/>
    <property type="match status" value="1"/>
</dbReference>
<dbReference type="InterPro" id="IPR036737">
    <property type="entry name" value="OmpA-like_sf"/>
</dbReference>
<feature type="compositionally biased region" description="Low complexity" evidence="2">
    <location>
        <begin position="84"/>
        <end position="102"/>
    </location>
</feature>
<keyword evidence="5" id="KW-1185">Reference proteome</keyword>
<dbReference type="InterPro" id="IPR006665">
    <property type="entry name" value="OmpA-like"/>
</dbReference>
<keyword evidence="1" id="KW-0472">Membrane</keyword>
<protein>
    <submittedName>
        <fullName evidence="4">Adenylate cyclase</fullName>
        <ecNumber evidence="4">4.6.1.1</ecNumber>
    </submittedName>
</protein>
<dbReference type="GO" id="GO:0016020">
    <property type="term" value="C:membrane"/>
    <property type="evidence" value="ECO:0007669"/>
    <property type="project" value="UniProtKB-UniRule"/>
</dbReference>
<dbReference type="Pfam" id="PF00691">
    <property type="entry name" value="OmpA"/>
    <property type="match status" value="1"/>
</dbReference>
<dbReference type="KEGG" id="pect:BN1012_Phect3093"/>
<dbReference type="HOGENOM" id="CLU_505969_0_0_5"/>
<organism evidence="4 5">
    <name type="scientific">Candidatus Phaeomarinibacter ectocarpi</name>
    <dbReference type="NCBI Taxonomy" id="1458461"/>
    <lineage>
        <taxon>Bacteria</taxon>
        <taxon>Pseudomonadati</taxon>
        <taxon>Pseudomonadota</taxon>
        <taxon>Alphaproteobacteria</taxon>
        <taxon>Hyphomicrobiales</taxon>
        <taxon>Parvibaculaceae</taxon>
        <taxon>Candidatus Phaeomarinibacter</taxon>
    </lineage>
</organism>
<feature type="region of interest" description="Disordered" evidence="2">
    <location>
        <begin position="64"/>
        <end position="169"/>
    </location>
</feature>
<evidence type="ECO:0000259" key="3">
    <source>
        <dbReference type="PROSITE" id="PS51123"/>
    </source>
</evidence>
<evidence type="ECO:0000313" key="5">
    <source>
        <dbReference type="Proteomes" id="UP000032160"/>
    </source>
</evidence>
<dbReference type="PANTHER" id="PTHR30329:SF21">
    <property type="entry name" value="LIPOPROTEIN YIAD-RELATED"/>
    <property type="match status" value="1"/>
</dbReference>
<dbReference type="EC" id="4.6.1.1" evidence="4"/>
<evidence type="ECO:0000313" key="4">
    <source>
        <dbReference type="EMBL" id="CDO61305.1"/>
    </source>
</evidence>
<proteinExistence type="predicted"/>
<dbReference type="EMBL" id="HG966617">
    <property type="protein sequence ID" value="CDO61305.1"/>
    <property type="molecule type" value="Genomic_DNA"/>
</dbReference>
<name>X5MNI6_9HYPH</name>
<sequence length="538" mass="54448">MQRPDRVPAAGPDVKKESFMTNTSLSRVSVEQPMKSRRTGLRAGPLVAAAAGLMLAACSTLPDWTKPSTASDAITGKAPSQTTNENVAAQQARAEAASENSSFPTAGSTPQVPETGNPTAKRDLANSLVADRQHARYSGEALRGGTEPPASPLPSRRVAPLPDLPATAGGTETVAAAAPSEAGVIPARDIPAFQVPSRRMGQLDDGEIVETPVAAAPAAPAPTTPKVEVATLPAPTAAPAAPSAPAAVPSAAPQATAPRVATAPVATPVRQVATAPARRAAVPARSVPTYETETLAASAPAASVPVRSAVTPVNASGQPQFAVSTAPPLPVEVRDQVPAVVAARFDETLGEPAATAQAAGQLSAPAPQVGADGVVIDYSAIGAGSPVPATPTLEQGSAPTLPIQAYEPLEFSGAASDAEGGPFAPVAIYFGHGSSNLSAADRAQISEVAALHKKRGEGSVRVVGHASSRTNNLPVNAHLLANFEASMDRANAVANELMRKGVSASDLVIEAVGDRAPEYYESMPAGEAGNRRAEIFLE</sequence>